<dbReference type="InterPro" id="IPR052195">
    <property type="entry name" value="Bact_Alkyl/Aryl-Sulfatase"/>
</dbReference>
<keyword evidence="7" id="KW-1185">Reference proteome</keyword>
<dbReference type="PANTHER" id="PTHR43223">
    <property type="entry name" value="ALKYL/ARYL-SULFATASE"/>
    <property type="match status" value="1"/>
</dbReference>
<evidence type="ECO:0000256" key="3">
    <source>
        <dbReference type="ARBA" id="ARBA00022833"/>
    </source>
</evidence>
<dbReference type="SMART" id="SM00849">
    <property type="entry name" value="Lactamase_B"/>
    <property type="match status" value="1"/>
</dbReference>
<comment type="caution">
    <text evidence="6">The sequence shown here is derived from an EMBL/GenBank/DDBJ whole genome shotgun (WGS) entry which is preliminary data.</text>
</comment>
<dbReference type="SUPFAM" id="SSF55718">
    <property type="entry name" value="SCP-like"/>
    <property type="match status" value="1"/>
</dbReference>
<evidence type="ECO:0000259" key="5">
    <source>
        <dbReference type="SMART" id="SM00849"/>
    </source>
</evidence>
<dbReference type="Pfam" id="PF14864">
    <property type="entry name" value="Alkyl_sulf_C"/>
    <property type="match status" value="1"/>
</dbReference>
<dbReference type="CDD" id="cd07710">
    <property type="entry name" value="arylsulfatase_Sdsa1-like_MBL-fold"/>
    <property type="match status" value="1"/>
</dbReference>
<dbReference type="AlphaFoldDB" id="A0AAD4CF50"/>
<dbReference type="Proteomes" id="UP001194746">
    <property type="component" value="Unassembled WGS sequence"/>
</dbReference>
<evidence type="ECO:0000256" key="4">
    <source>
        <dbReference type="ARBA" id="ARBA00033751"/>
    </source>
</evidence>
<name>A0AAD4CF50_ASPNN</name>
<dbReference type="PANTHER" id="PTHR43223:SF1">
    <property type="entry name" value="ALKYL_ARYL-SULFATASE BDS1"/>
    <property type="match status" value="1"/>
</dbReference>
<dbReference type="InterPro" id="IPR001279">
    <property type="entry name" value="Metallo-B-lactamas"/>
</dbReference>
<dbReference type="InterPro" id="IPR029228">
    <property type="entry name" value="Alkyl_sulf_dimr"/>
</dbReference>
<dbReference type="FunFam" id="3.60.15.30:FF:000001">
    <property type="entry name" value="Alkyl/aryl-sulfatase BDS1"/>
    <property type="match status" value="1"/>
</dbReference>
<dbReference type="InterPro" id="IPR036527">
    <property type="entry name" value="SCP2_sterol-bd_dom_sf"/>
</dbReference>
<protein>
    <recommendedName>
        <fullName evidence="5">Metallo-beta-lactamase domain-containing protein</fullName>
    </recommendedName>
</protein>
<keyword evidence="1" id="KW-0479">Metal-binding</keyword>
<dbReference type="GO" id="GO:0046983">
    <property type="term" value="F:protein dimerization activity"/>
    <property type="evidence" value="ECO:0007669"/>
    <property type="project" value="InterPro"/>
</dbReference>
<dbReference type="Gene3D" id="3.60.15.30">
    <property type="entry name" value="Metallo-beta-lactamase domain"/>
    <property type="match status" value="1"/>
</dbReference>
<gene>
    <name evidence="6" type="ORF">FE257_013041</name>
</gene>
<dbReference type="InterPro" id="IPR044097">
    <property type="entry name" value="Bds1/SdsA1_MBL-fold"/>
</dbReference>
<proteinExistence type="inferred from homology"/>
<dbReference type="Gene3D" id="1.25.40.880">
    <property type="entry name" value="Alkyl sulfatase, dimerisation domain"/>
    <property type="match status" value="1"/>
</dbReference>
<keyword evidence="3" id="KW-0862">Zinc</keyword>
<evidence type="ECO:0000313" key="6">
    <source>
        <dbReference type="EMBL" id="KAF9885324.1"/>
    </source>
</evidence>
<dbReference type="GO" id="GO:0018909">
    <property type="term" value="P:dodecyl sulfate metabolic process"/>
    <property type="evidence" value="ECO:0007669"/>
    <property type="project" value="InterPro"/>
</dbReference>
<dbReference type="GO" id="GO:0046872">
    <property type="term" value="F:metal ion binding"/>
    <property type="evidence" value="ECO:0007669"/>
    <property type="project" value="UniProtKB-KW"/>
</dbReference>
<dbReference type="Pfam" id="PF00753">
    <property type="entry name" value="Lactamase_B"/>
    <property type="match status" value="1"/>
</dbReference>
<organism evidence="6 7">
    <name type="scientific">Aspergillus nanangensis</name>
    <dbReference type="NCBI Taxonomy" id="2582783"/>
    <lineage>
        <taxon>Eukaryota</taxon>
        <taxon>Fungi</taxon>
        <taxon>Dikarya</taxon>
        <taxon>Ascomycota</taxon>
        <taxon>Pezizomycotina</taxon>
        <taxon>Eurotiomycetes</taxon>
        <taxon>Eurotiomycetidae</taxon>
        <taxon>Eurotiales</taxon>
        <taxon>Aspergillaceae</taxon>
        <taxon>Aspergillus</taxon>
        <taxon>Aspergillus subgen. Circumdati</taxon>
    </lineage>
</organism>
<evidence type="ECO:0000313" key="7">
    <source>
        <dbReference type="Proteomes" id="UP001194746"/>
    </source>
</evidence>
<accession>A0AAD4CF50</accession>
<keyword evidence="2" id="KW-0378">Hydrolase</keyword>
<evidence type="ECO:0000256" key="2">
    <source>
        <dbReference type="ARBA" id="ARBA00022801"/>
    </source>
</evidence>
<comment type="similarity">
    <text evidence="4">Belongs to the metallo-beta-lactamase superfamily. Type III sulfatase family.</text>
</comment>
<dbReference type="InterPro" id="IPR029229">
    <property type="entry name" value="Alkyl_sulf_C"/>
</dbReference>
<evidence type="ECO:0000256" key="1">
    <source>
        <dbReference type="ARBA" id="ARBA00022723"/>
    </source>
</evidence>
<sequence>MAQSKPATQFIIDQQAQVRASLPFDNKQDFVNAERGLLGQRNPNVVENEQGVIVWDNDAYTFLRDEAPDTANPSLWRQSRLAHLDGLYKVTEGIYQVRGLDLSNTTFIEGNEGLIIIDPLTSQETGAAAFALYRENRDKDATRLIKGIIYTHSHVDHFGGVRGFVSDGDVANNDIKILAPEGFLEHAVSENVFTGTAMSRRAAYMYGAALNKGATGQIGAGLGQTVSTGTVTLIAPNVDITTTGQRMTIDGVEIVFQMAPDTEAPSEMLMFFPGFKALCAAEDATHTFHNILTLRGAVVRDPHAWAKYLTETIDLFASETDVVFASHHWPTWGKDQVVEFLTSQRDLYAYVHDQTLRYLNQGYNGPEIAEMMTLPPKLDKAWSARGYYGSTNHNVKAIYQRYSGWFDGNPAHLWEHTPVERAKRYVALAGGEKAIIAQGQAAFDTGDFRWAAEILNHAVFAHPNSPEAQNLLADVYEQLGYGAENGTWRNFYISGTTELRSGNFGTPTQTASPDVVAHLSPEMLFDALAVQINGPEAWDTKLAIDVVVTDLGVTYRLWLSNGALIYSKATQAGTVDVTLTSTSKQLPALAVYGPDAEALEKAGITIDGNTAALDTLASLVDPGDPNFNIVTP</sequence>
<reference evidence="6" key="1">
    <citation type="journal article" date="2019" name="Beilstein J. Org. Chem.">
        <title>Nanangenines: drimane sesquiterpenoids as the dominant metabolite cohort of a novel Australian fungus, Aspergillus nanangensis.</title>
        <authorList>
            <person name="Lacey H.J."/>
            <person name="Gilchrist C.L.M."/>
            <person name="Crombie A."/>
            <person name="Kalaitzis J.A."/>
            <person name="Vuong D."/>
            <person name="Rutledge P.J."/>
            <person name="Turner P."/>
            <person name="Pitt J.I."/>
            <person name="Lacey E."/>
            <person name="Chooi Y.H."/>
            <person name="Piggott A.M."/>
        </authorList>
    </citation>
    <scope>NUCLEOTIDE SEQUENCE</scope>
    <source>
        <strain evidence="6">MST-FP2251</strain>
    </source>
</reference>
<feature type="domain" description="Metallo-beta-lactamase" evidence="5">
    <location>
        <begin position="102"/>
        <end position="327"/>
    </location>
</feature>
<dbReference type="SUPFAM" id="SSF56281">
    <property type="entry name" value="Metallo-hydrolase/oxidoreductase"/>
    <property type="match status" value="1"/>
</dbReference>
<reference evidence="6" key="2">
    <citation type="submission" date="2020-02" db="EMBL/GenBank/DDBJ databases">
        <authorList>
            <person name="Gilchrist C.L.M."/>
            <person name="Chooi Y.-H."/>
        </authorList>
    </citation>
    <scope>NUCLEOTIDE SEQUENCE</scope>
    <source>
        <strain evidence="6">MST-FP2251</strain>
    </source>
</reference>
<dbReference type="InterPro" id="IPR038536">
    <property type="entry name" value="Alkyl/aryl-sulf_dimr_sf"/>
</dbReference>
<dbReference type="EMBL" id="VCAU01000098">
    <property type="protein sequence ID" value="KAF9885324.1"/>
    <property type="molecule type" value="Genomic_DNA"/>
</dbReference>
<dbReference type="InterPro" id="IPR036866">
    <property type="entry name" value="RibonucZ/Hydroxyglut_hydro"/>
</dbReference>
<dbReference type="GO" id="GO:0018741">
    <property type="term" value="F:linear primary-alkylsulfatase activity"/>
    <property type="evidence" value="ECO:0007669"/>
    <property type="project" value="InterPro"/>
</dbReference>
<dbReference type="Gene3D" id="3.30.1050.10">
    <property type="entry name" value="SCP2 sterol-binding domain"/>
    <property type="match status" value="1"/>
</dbReference>
<dbReference type="Pfam" id="PF14863">
    <property type="entry name" value="Alkyl_sulf_dimr"/>
    <property type="match status" value="1"/>
</dbReference>